<dbReference type="EMBL" id="AP014936">
    <property type="protein sequence ID" value="BAU47502.1"/>
    <property type="molecule type" value="Genomic_DNA"/>
</dbReference>
<gene>
    <name evidence="1" type="ORF">SVA_0923</name>
</gene>
<reference evidence="1 2" key="1">
    <citation type="submission" date="2015-08" db="EMBL/GenBank/DDBJ databases">
        <title>Complete genome sequence of Sulfurifustis variabilis.</title>
        <authorList>
            <person name="Miura A."/>
            <person name="Kojima H."/>
            <person name="Fukui M."/>
        </authorList>
    </citation>
    <scope>NUCLEOTIDE SEQUENCE [LARGE SCALE GENOMIC DNA]</scope>
    <source>
        <strain evidence="2">skN76</strain>
    </source>
</reference>
<dbReference type="AlphaFoldDB" id="A0A1B4V4M2"/>
<dbReference type="RefSeq" id="WP_096459405.1">
    <property type="nucleotide sequence ID" value="NZ_AP014936.1"/>
</dbReference>
<accession>A0A1B4V4M2</accession>
<dbReference type="OrthoDB" id="8420607at2"/>
<proteinExistence type="predicted"/>
<protein>
    <submittedName>
        <fullName evidence="1">Uncharacterized protein</fullName>
    </submittedName>
</protein>
<organism evidence="1 2">
    <name type="scientific">Sulfurifustis variabilis</name>
    <dbReference type="NCBI Taxonomy" id="1675686"/>
    <lineage>
        <taxon>Bacteria</taxon>
        <taxon>Pseudomonadati</taxon>
        <taxon>Pseudomonadota</taxon>
        <taxon>Gammaproteobacteria</taxon>
        <taxon>Acidiferrobacterales</taxon>
        <taxon>Acidiferrobacteraceae</taxon>
        <taxon>Sulfurifustis</taxon>
    </lineage>
</organism>
<evidence type="ECO:0000313" key="1">
    <source>
        <dbReference type="EMBL" id="BAU47502.1"/>
    </source>
</evidence>
<dbReference type="Proteomes" id="UP000218899">
    <property type="component" value="Chromosome"/>
</dbReference>
<sequence>MADARPSVLSKLPGISFATLAATGETIAICRGEPNYYRVESTRTADELNALYGVSQAQARAMLAGVMQGWDAPQVDPARYEEDAGKATEARSRPA</sequence>
<keyword evidence="2" id="KW-1185">Reference proteome</keyword>
<name>A0A1B4V4M2_9GAMM</name>
<evidence type="ECO:0000313" key="2">
    <source>
        <dbReference type="Proteomes" id="UP000218899"/>
    </source>
</evidence>
<dbReference type="KEGG" id="sva:SVA_0923"/>